<evidence type="ECO:0000313" key="2">
    <source>
        <dbReference type="Proteomes" id="UP001273350"/>
    </source>
</evidence>
<dbReference type="Pfam" id="PF13715">
    <property type="entry name" value="CarbopepD_reg_2"/>
    <property type="match status" value="1"/>
</dbReference>
<dbReference type="EMBL" id="JAWXVI010000008">
    <property type="protein sequence ID" value="MDX6191007.1"/>
    <property type="molecule type" value="Genomic_DNA"/>
</dbReference>
<dbReference type="RefSeq" id="WP_230004298.1">
    <property type="nucleotide sequence ID" value="NZ_CP087134.1"/>
</dbReference>
<keyword evidence="2" id="KW-1185">Reference proteome</keyword>
<evidence type="ECO:0000313" key="1">
    <source>
        <dbReference type="EMBL" id="MDX6191007.1"/>
    </source>
</evidence>
<dbReference type="InterPro" id="IPR008969">
    <property type="entry name" value="CarboxyPept-like_regulatory"/>
</dbReference>
<dbReference type="Proteomes" id="UP001273350">
    <property type="component" value="Unassembled WGS sequence"/>
</dbReference>
<sequence length="417" mass="47543">MKKICFIVFVAWFQWVGAQGKWAKNSNVVLTFSISGDIKDSKTKEVIPNADLYLLNCNKSSVANEDGIFQFNIPKSSFNDQLVISAVGYYSDTILVSQLEKLKHESFHIALNKETEAEIVLNDMVVLSSKNKAKSDSPETILKKVRQHIKDNYYQEPFNQKFFFRAQCKKDGVFSVNEAASIMTYSPNGIRVSKDAATNYFGEILQFKGKAEETSKENWEGIGYFGVVVFRNIVLSSQNVLYEAASFELKKEKTIEYAGKKVYVISFQNLVPDVYSTGFGNPSPKSVSGFIYIDTVSFAVVKFEQYVILNADRSNDSDHVWIQSSVKMTQTYKCVNGKYFVNYCNEKKESRYFSTVEKKQIGEANSNYDLMSEDVNTDKVLPIVRPIDRLKLDVKVAEDPEYWNNNNFIPEIKNNDL</sequence>
<gene>
    <name evidence="1" type="ORF">SGQ83_16740</name>
</gene>
<reference evidence="1 2" key="1">
    <citation type="submission" date="2023-11" db="EMBL/GenBank/DDBJ databases">
        <title>Unpublished Manusciprt.</title>
        <authorList>
            <person name="Saticioglu I.B."/>
            <person name="Ay H."/>
            <person name="Ajmi N."/>
            <person name="Altun S."/>
            <person name="Duman M."/>
        </authorList>
    </citation>
    <scope>NUCLEOTIDE SEQUENCE [LARGE SCALE GENOMIC DNA]</scope>
    <source>
        <strain evidence="1 2">Fl-318</strain>
    </source>
</reference>
<name>A0ABU4REL0_9FLAO</name>
<accession>A0ABU4REL0</accession>
<comment type="caution">
    <text evidence="1">The sequence shown here is derived from an EMBL/GenBank/DDBJ whole genome shotgun (WGS) entry which is preliminary data.</text>
</comment>
<organism evidence="1 2">
    <name type="scientific">Flavobacterium cupriresistens</name>
    <dbReference type="NCBI Taxonomy" id="2893885"/>
    <lineage>
        <taxon>Bacteria</taxon>
        <taxon>Pseudomonadati</taxon>
        <taxon>Bacteroidota</taxon>
        <taxon>Flavobacteriia</taxon>
        <taxon>Flavobacteriales</taxon>
        <taxon>Flavobacteriaceae</taxon>
        <taxon>Flavobacterium</taxon>
    </lineage>
</organism>
<dbReference type="SUPFAM" id="SSF49464">
    <property type="entry name" value="Carboxypeptidase regulatory domain-like"/>
    <property type="match status" value="1"/>
</dbReference>
<proteinExistence type="predicted"/>
<protein>
    <submittedName>
        <fullName evidence="1">Carboxypeptidase-like regulatory domain-containing protein</fullName>
    </submittedName>
</protein>